<keyword evidence="3" id="KW-1185">Reference proteome</keyword>
<dbReference type="Proteomes" id="UP001190700">
    <property type="component" value="Unassembled WGS sequence"/>
</dbReference>
<feature type="region of interest" description="Disordered" evidence="1">
    <location>
        <begin position="1612"/>
        <end position="1642"/>
    </location>
</feature>
<evidence type="ECO:0000256" key="1">
    <source>
        <dbReference type="SAM" id="MobiDB-lite"/>
    </source>
</evidence>
<evidence type="ECO:0000313" key="3">
    <source>
        <dbReference type="Proteomes" id="UP001190700"/>
    </source>
</evidence>
<evidence type="ECO:0000313" key="2">
    <source>
        <dbReference type="EMBL" id="KAK3242579.1"/>
    </source>
</evidence>
<protein>
    <submittedName>
        <fullName evidence="2">Uncharacterized protein</fullName>
    </submittedName>
</protein>
<feature type="region of interest" description="Disordered" evidence="1">
    <location>
        <begin position="1688"/>
        <end position="1721"/>
    </location>
</feature>
<feature type="compositionally biased region" description="Low complexity" evidence="1">
    <location>
        <begin position="1621"/>
        <end position="1630"/>
    </location>
</feature>
<feature type="region of interest" description="Disordered" evidence="1">
    <location>
        <begin position="1221"/>
        <end position="1246"/>
    </location>
</feature>
<dbReference type="EMBL" id="LGRX02033150">
    <property type="protein sequence ID" value="KAK3242579.1"/>
    <property type="molecule type" value="Genomic_DNA"/>
</dbReference>
<proteinExistence type="predicted"/>
<feature type="compositionally biased region" description="Basic and acidic residues" evidence="1">
    <location>
        <begin position="1694"/>
        <end position="1719"/>
    </location>
</feature>
<reference evidence="2 3" key="1">
    <citation type="journal article" date="2015" name="Genome Biol. Evol.">
        <title>Comparative Genomics of a Bacterivorous Green Alga Reveals Evolutionary Causalities and Consequences of Phago-Mixotrophic Mode of Nutrition.</title>
        <authorList>
            <person name="Burns J.A."/>
            <person name="Paasch A."/>
            <person name="Narechania A."/>
            <person name="Kim E."/>
        </authorList>
    </citation>
    <scope>NUCLEOTIDE SEQUENCE [LARGE SCALE GENOMIC DNA]</scope>
    <source>
        <strain evidence="2 3">PLY_AMNH</strain>
    </source>
</reference>
<accession>A0AAE0BV07</accession>
<comment type="caution">
    <text evidence="2">The sequence shown here is derived from an EMBL/GenBank/DDBJ whole genome shotgun (WGS) entry which is preliminary data.</text>
</comment>
<organism evidence="2 3">
    <name type="scientific">Cymbomonas tetramitiformis</name>
    <dbReference type="NCBI Taxonomy" id="36881"/>
    <lineage>
        <taxon>Eukaryota</taxon>
        <taxon>Viridiplantae</taxon>
        <taxon>Chlorophyta</taxon>
        <taxon>Pyramimonadophyceae</taxon>
        <taxon>Pyramimonadales</taxon>
        <taxon>Pyramimonadaceae</taxon>
        <taxon>Cymbomonas</taxon>
    </lineage>
</organism>
<gene>
    <name evidence="2" type="ORF">CYMTET_47738</name>
</gene>
<name>A0AAE0BV07_9CHLO</name>
<sequence length="1920" mass="216695">MSSLVRLFDEVDGIFDDGTVGWPDRDGEFHTQEHLFFINSFEETLKPFSGHAFDRKAGRATPCVDRIYTGHGRYTPGAARPADNRVTRSMVADATFIESLLALVLPKSRESFYSEGVPNIAKALAEQRGDGESRKEWFHFFAGIYDAFLRVSHDLSQHLNWKLEERHWFAGNALEVYRHLRWINFKASGSADIDDSLFEAGLRTYLAETKSLALSPGNHYSEFDRMFCVALAERATSACSSKDLSEHVSHGTGLDLSQLGSVVSSCAQRGPTMSSLWWIKTTNDSHSEIHRSRWMHRITHFVMEEYTALMDQACHHFGVAMTIALTEDRASWWKVCREDAELCSEYVGRMPPEERFVREARFLDGPYPNLAYHVPVRVARRGLYRDSAERERELLTLFESMASYLRRGERVTLWLCEKADQILAELRNRMYIGKDLQAMSFDDVREIHDGVVGGVTGVAAIRACTLHTCEARHACLHTRSEAFAGLVQMVSVMRQRWDPEDGRLRSVEGRLLEYVDELCAASKAARKDSLCRGTSTPRQGVSHRPRRVQLDSFLENIAGTDLSSWTENVLGIERMPSANEERRAEAFHQEDTDCDFLDVLLQCGNHPLACDRVSDLSLHGTYHENDTSKPVVALSPVGVLKADATRVRISRWTLELRDVYPFRVPVKEDRLCRRRYRAIPLRLSSADRTQVFLDTYVRSKCAPAARHEGLQGLCRQEAPPSDLFARIMCQRFDAEVACMHRERSALLATDDTFSSVRSGFVELVFWLREYVDCQRRWVHPDRLCRERLPQAWQSRATTESDAWADVFVIFPDEFRIAFKHSEKSMSNCVGIKRQEAQASARFLRFVLRPGNPKMGTLVQSLRSALNGEWYMCQHAGGEVIVRVEERERHAAEIAIGFEHIDEYGTEPCVCDVREAVFVPGAMFSVASMGRFVQFLFWGLFQAMATETDRPWSGLVPSKPLSRLPCRESARGHPKLDTDRQELCVADSCWREYVMWVTVELQRVALSMRANGMSPRISGAGLAVMASQKIYAGETIASALRSLNECRTERTKRVVRPNSYLNTRSVLLLDNIGCTYFPFDSHDVMDKCSASVGFVKTPGYDSKKHPYLHKVFVDVKGDLREDVPMCFASPIITPVAFSETTLIRHGRAGYLPLNHDDAKRLTLQADIRCMRIANLCDHPKCPPLMATGLNRRDRGDKEDEATRSVIDRIELIAHKAAIEQETSPVCARTSSDDAHSSHSVGVSGAHLSRRRGAQFGTRFLFRDSPTDKGETPYRLCLEDFHRRVSLGFCELGTDFWSDVKRECLHHDEPRMIPDADFDLAGWERALRRPGESVLRPLRHLLVPRGCASAMETILRPFGWAPSGSLASGVYVFRPCDVSQTSAQFAHLPPKLHSRIQDKLRSLVETSELVSNDAPIDRAVATLMLRYQISDASAFVRQVCATPDVGRLREELSTRMVFECRQIGERLQKDLRDSLPRTAGGEDIVEHASLIEAIACAILAGCEQAEALPLAPRVIFRWLELTGNACLIRKCTTKESNLRDECVTVQTVLRCSRTVIHSARHRKPCALADRGSHLWPSAQQLKLSSLSPTTTEWAQHAKLCAAYISAFFPHEDLLHGAPEPESPTESSSVEQPVRSKQALQRSRCNRHQLQGIMQKHNSASGAPFDPPELRGVDARFVWLNVLTDCLSFSDPEEEATSERENVLETSKDEEMTDSDPHRAGKTDIGINDICHDNVRRTLLLVDDCDTRSSVRRPRYTLDACIKFVGEAGSPWIQSLEAVSRPVGKSFHGLFDMMRVQFPDVMQRGLERRAAARQDAHDTRLLIELAMRDATGAAVSTRAKPFRFSVDALLSRHAFLHSSSDQTERVWFPTAMRCDLVTNERRVIREKEGAAGILTCNRGRVESFTFMISTPNLTQDASVAAYG</sequence>